<proteinExistence type="predicted"/>
<sequence length="306" mass="32827">MASSSIKNVLVTGANGNVGSSTIKALLEENFSVTGLTRDSSPATLSEGVRHIKSDYSKASLVAIFKGQDAVVSTFSSLVPGGALANQQLVIDAAIEAGVKVFVPSEFGIDTADPAAPTYLPFLQDKLDTVAYLKTHEDKISWIAIPTGSMFDWNLNIPGFAGWNVPARTATIYDGGEIPFEATNLDQTGRAVAKSLKHFELTKNQYVYANSFTITQNQVLKALEKATGEKFEVSHGSAEAVWQEGAKPENSGQVTGILSLLTGVIYGKGGLSNFSVTKGLWNKKLGLEQENLDEFLKTYIAEKKLQ</sequence>
<accession>A0A9P5LFI4</accession>
<dbReference type="AlphaFoldDB" id="A0A9P5LFI4"/>
<dbReference type="InterPro" id="IPR051609">
    <property type="entry name" value="NmrA/Isoflavone_reductase-like"/>
</dbReference>
<gene>
    <name evidence="4" type="ORF">G7Z17_g7687</name>
</gene>
<comment type="caution">
    <text evidence="4">The sequence shown here is derived from an EMBL/GenBank/DDBJ whole genome shotgun (WGS) entry which is preliminary data.</text>
</comment>
<dbReference type="InterPro" id="IPR045312">
    <property type="entry name" value="PCBER-like"/>
</dbReference>
<keyword evidence="2" id="KW-0560">Oxidoreductase</keyword>
<dbReference type="InterPro" id="IPR008030">
    <property type="entry name" value="NmrA-like"/>
</dbReference>
<dbReference type="InterPro" id="IPR036291">
    <property type="entry name" value="NAD(P)-bd_dom_sf"/>
</dbReference>
<keyword evidence="5" id="KW-1185">Reference proteome</keyword>
<dbReference type="PANTHER" id="PTHR47706:SF10">
    <property type="entry name" value="NMRA-LIKE DOMAIN-CONTAINING PROTEIN"/>
    <property type="match status" value="1"/>
</dbReference>
<dbReference type="EMBL" id="JAANBB010000176">
    <property type="protein sequence ID" value="KAF7547526.1"/>
    <property type="molecule type" value="Genomic_DNA"/>
</dbReference>
<dbReference type="SUPFAM" id="SSF51735">
    <property type="entry name" value="NAD(P)-binding Rossmann-fold domains"/>
    <property type="match status" value="1"/>
</dbReference>
<dbReference type="OrthoDB" id="9984533at2759"/>
<evidence type="ECO:0000313" key="4">
    <source>
        <dbReference type="EMBL" id="KAF7547526.1"/>
    </source>
</evidence>
<protein>
    <recommendedName>
        <fullName evidence="3">NmrA-like domain-containing protein</fullName>
    </recommendedName>
</protein>
<dbReference type="GO" id="GO:0016491">
    <property type="term" value="F:oxidoreductase activity"/>
    <property type="evidence" value="ECO:0007669"/>
    <property type="project" value="UniProtKB-KW"/>
</dbReference>
<evidence type="ECO:0000259" key="3">
    <source>
        <dbReference type="Pfam" id="PF05368"/>
    </source>
</evidence>
<dbReference type="Gene3D" id="3.90.25.10">
    <property type="entry name" value="UDP-galactose 4-epimerase, domain 1"/>
    <property type="match status" value="1"/>
</dbReference>
<dbReference type="Pfam" id="PF05368">
    <property type="entry name" value="NmrA"/>
    <property type="match status" value="1"/>
</dbReference>
<name>A0A9P5LFI4_9HYPO</name>
<dbReference type="Gene3D" id="3.40.50.720">
    <property type="entry name" value="NAD(P)-binding Rossmann-like Domain"/>
    <property type="match status" value="1"/>
</dbReference>
<evidence type="ECO:0000313" key="5">
    <source>
        <dbReference type="Proteomes" id="UP000722485"/>
    </source>
</evidence>
<keyword evidence="1" id="KW-0521">NADP</keyword>
<organism evidence="4 5">
    <name type="scientific">Cylindrodendrum hubeiense</name>
    <dbReference type="NCBI Taxonomy" id="595255"/>
    <lineage>
        <taxon>Eukaryota</taxon>
        <taxon>Fungi</taxon>
        <taxon>Dikarya</taxon>
        <taxon>Ascomycota</taxon>
        <taxon>Pezizomycotina</taxon>
        <taxon>Sordariomycetes</taxon>
        <taxon>Hypocreomycetidae</taxon>
        <taxon>Hypocreales</taxon>
        <taxon>Nectriaceae</taxon>
        <taxon>Cylindrodendrum</taxon>
    </lineage>
</organism>
<dbReference type="CDD" id="cd05259">
    <property type="entry name" value="PCBER_SDR_a"/>
    <property type="match status" value="1"/>
</dbReference>
<evidence type="ECO:0000256" key="1">
    <source>
        <dbReference type="ARBA" id="ARBA00022857"/>
    </source>
</evidence>
<dbReference type="PANTHER" id="PTHR47706">
    <property type="entry name" value="NMRA-LIKE FAMILY PROTEIN"/>
    <property type="match status" value="1"/>
</dbReference>
<evidence type="ECO:0000256" key="2">
    <source>
        <dbReference type="ARBA" id="ARBA00023002"/>
    </source>
</evidence>
<reference evidence="4" key="1">
    <citation type="submission" date="2020-03" db="EMBL/GenBank/DDBJ databases">
        <title>Draft Genome Sequence of Cylindrodendrum hubeiense.</title>
        <authorList>
            <person name="Buettner E."/>
            <person name="Kellner H."/>
        </authorList>
    </citation>
    <scope>NUCLEOTIDE SEQUENCE</scope>
    <source>
        <strain evidence="4">IHI 201604</strain>
    </source>
</reference>
<dbReference type="Proteomes" id="UP000722485">
    <property type="component" value="Unassembled WGS sequence"/>
</dbReference>
<feature type="domain" description="NmrA-like" evidence="3">
    <location>
        <begin position="7"/>
        <end position="244"/>
    </location>
</feature>